<evidence type="ECO:0000313" key="2">
    <source>
        <dbReference type="Proteomes" id="UP000676565"/>
    </source>
</evidence>
<proteinExistence type="predicted"/>
<sequence length="451" mass="49015">MPISSLPARREFLQIGASAAIGLGFRAPGTSQAAADRGSTKTKTRSVILVNLTGGMSHIDALDMKPEAPAEIRGEFKPISTAVTGIQICEHLPQLAAQMRRWALVRSLSHGENGHLPGTHRLLTGATMPNQRQTDLDNVLSRRDWPCYAAALNQIRPRQDGIPNGVTLPHALIEGPLTWPGQHAGFLGPTHDPMLVTQDPNSPTFTMDTFALPGGIDQIRVDDRRSLLERLESPGRGDAAFREHQRHAFELLASGRIAGAFKLDREPVKVRDRYGRNQFGQSLLLARRLAQAGVPIVQANMGIVQTWDTHVDNWGVLKTRLLPWLDQAITALADDLDTQGLLDETFVVVSGEFGRTPKISTLPGEKISGRDHWAHVYSGLFTGGGVVGGRVIGKSDRVGAQPVTTSYTPFDIGATIYQALGVAPDSEIRDSQNRPSQVCAGKPMDVLFQNR</sequence>
<reference evidence="1 2" key="1">
    <citation type="submission" date="2021-04" db="EMBL/GenBank/DDBJ databases">
        <authorList>
            <person name="Ivanova A."/>
        </authorList>
    </citation>
    <scope>NUCLEOTIDE SEQUENCE [LARGE SCALE GENOMIC DNA]</scope>
    <source>
        <strain evidence="1 2">G18</strain>
    </source>
</reference>
<name>A0ABS5BSG9_9BACT</name>
<keyword evidence="2" id="KW-1185">Reference proteome</keyword>
<dbReference type="Pfam" id="PF07394">
    <property type="entry name" value="DUF1501"/>
    <property type="match status" value="1"/>
</dbReference>
<dbReference type="RefSeq" id="WP_210654892.1">
    <property type="nucleotide sequence ID" value="NZ_JAGKQQ010000001.1"/>
</dbReference>
<gene>
    <name evidence="1" type="ORF">J8F10_15150</name>
</gene>
<dbReference type="PROSITE" id="PS51318">
    <property type="entry name" value="TAT"/>
    <property type="match status" value="1"/>
</dbReference>
<accession>A0ABS5BSG9</accession>
<comment type="caution">
    <text evidence="1">The sequence shown here is derived from an EMBL/GenBank/DDBJ whole genome shotgun (WGS) entry which is preliminary data.</text>
</comment>
<dbReference type="InterPro" id="IPR010869">
    <property type="entry name" value="DUF1501"/>
</dbReference>
<dbReference type="InterPro" id="IPR017850">
    <property type="entry name" value="Alkaline_phosphatase_core_sf"/>
</dbReference>
<evidence type="ECO:0000313" key="1">
    <source>
        <dbReference type="EMBL" id="MBP3956610.1"/>
    </source>
</evidence>
<protein>
    <submittedName>
        <fullName evidence="1">DUF1501 domain-containing protein</fullName>
    </submittedName>
</protein>
<organism evidence="1 2">
    <name type="scientific">Gemmata palustris</name>
    <dbReference type="NCBI Taxonomy" id="2822762"/>
    <lineage>
        <taxon>Bacteria</taxon>
        <taxon>Pseudomonadati</taxon>
        <taxon>Planctomycetota</taxon>
        <taxon>Planctomycetia</taxon>
        <taxon>Gemmatales</taxon>
        <taxon>Gemmataceae</taxon>
        <taxon>Gemmata</taxon>
    </lineage>
</organism>
<dbReference type="SUPFAM" id="SSF53649">
    <property type="entry name" value="Alkaline phosphatase-like"/>
    <property type="match status" value="1"/>
</dbReference>
<dbReference type="PANTHER" id="PTHR43737:SF1">
    <property type="entry name" value="DUF1501 DOMAIN-CONTAINING PROTEIN"/>
    <property type="match status" value="1"/>
</dbReference>
<dbReference type="PANTHER" id="PTHR43737">
    <property type="entry name" value="BLL7424 PROTEIN"/>
    <property type="match status" value="1"/>
</dbReference>
<dbReference type="EMBL" id="JAGKQQ010000001">
    <property type="protein sequence ID" value="MBP3956610.1"/>
    <property type="molecule type" value="Genomic_DNA"/>
</dbReference>
<dbReference type="InterPro" id="IPR006311">
    <property type="entry name" value="TAT_signal"/>
</dbReference>
<dbReference type="Proteomes" id="UP000676565">
    <property type="component" value="Unassembled WGS sequence"/>
</dbReference>